<proteinExistence type="predicted"/>
<keyword evidence="3" id="KW-1185">Reference proteome</keyword>
<dbReference type="EMBL" id="NRGR01000037">
    <property type="protein sequence ID" value="PCC37800.1"/>
    <property type="molecule type" value="Genomic_DNA"/>
</dbReference>
<organism evidence="2 3">
    <name type="scientific">Brachybacterium alimentarium</name>
    <dbReference type="NCBI Taxonomy" id="47845"/>
    <lineage>
        <taxon>Bacteria</taxon>
        <taxon>Bacillati</taxon>
        <taxon>Actinomycetota</taxon>
        <taxon>Actinomycetes</taxon>
        <taxon>Micrococcales</taxon>
        <taxon>Dermabacteraceae</taxon>
        <taxon>Brachybacterium</taxon>
    </lineage>
</organism>
<comment type="caution">
    <text evidence="2">The sequence shown here is derived from an EMBL/GenBank/DDBJ whole genome shotgun (WGS) entry which is preliminary data.</text>
</comment>
<gene>
    <name evidence="2" type="ORF">CIK66_17440</name>
</gene>
<feature type="region of interest" description="Disordered" evidence="1">
    <location>
        <begin position="1"/>
        <end position="22"/>
    </location>
</feature>
<protein>
    <submittedName>
        <fullName evidence="2">Uncharacterized protein</fullName>
    </submittedName>
</protein>
<sequence length="265" mass="29726">MTTQPRTPSGSPEGGQFERTPRPEALVGATLVSMSENGTDGSIYFPERLHSADEHLSWWSTVPVPDEVLQAVMDDYSNSRVVTVNSIVGKYQRMQKQPEWSDAEYAARVKDASLDFDRRVQQLKERIPEKLDRFAVRDAVRTHLAWTYRHTLPDEEQAKVEQTQVTVGDFRGTPAEVSTHYAMPGFSARQPEAFTRLPDDNAALRQQLAQLRAQIDAVDTTTKKIYVSDMVEQGYSADQIDADLRGERPGAPVGGRKALKSFKKS</sequence>
<feature type="region of interest" description="Disordered" evidence="1">
    <location>
        <begin position="241"/>
        <end position="265"/>
    </location>
</feature>
<name>A0A2A3YEQ7_9MICO</name>
<dbReference type="AlphaFoldDB" id="A0A2A3YEQ7"/>
<dbReference type="Proteomes" id="UP000218598">
    <property type="component" value="Unassembled WGS sequence"/>
</dbReference>
<evidence type="ECO:0000313" key="3">
    <source>
        <dbReference type="Proteomes" id="UP000218598"/>
    </source>
</evidence>
<evidence type="ECO:0000256" key="1">
    <source>
        <dbReference type="SAM" id="MobiDB-lite"/>
    </source>
</evidence>
<feature type="compositionally biased region" description="Polar residues" evidence="1">
    <location>
        <begin position="1"/>
        <end position="10"/>
    </location>
</feature>
<reference evidence="2 3" key="1">
    <citation type="journal article" date="2017" name="Elife">
        <title>Extensive horizontal gene transfer in cheese-associated bacteria.</title>
        <authorList>
            <person name="Bonham K.S."/>
            <person name="Wolfe B.E."/>
            <person name="Dutton R.J."/>
        </authorList>
    </citation>
    <scope>NUCLEOTIDE SEQUENCE [LARGE SCALE GENOMIC DNA]</scope>
    <source>
        <strain evidence="2 3">341_9</strain>
    </source>
</reference>
<accession>A0A2A3YEQ7</accession>
<evidence type="ECO:0000313" key="2">
    <source>
        <dbReference type="EMBL" id="PCC37800.1"/>
    </source>
</evidence>